<feature type="signal peptide" evidence="2">
    <location>
        <begin position="1"/>
        <end position="41"/>
    </location>
</feature>
<gene>
    <name evidence="3" type="ORF">E4T21_04070</name>
</gene>
<evidence type="ECO:0000256" key="2">
    <source>
        <dbReference type="SAM" id="SignalP"/>
    </source>
</evidence>
<dbReference type="AlphaFoldDB" id="A0A5C1NGG8"/>
<feature type="region of interest" description="Disordered" evidence="1">
    <location>
        <begin position="103"/>
        <end position="122"/>
    </location>
</feature>
<organism evidence="3 4">
    <name type="scientific">Halomonas binhaiensis</name>
    <dbReference type="NCBI Taxonomy" id="2562282"/>
    <lineage>
        <taxon>Bacteria</taxon>
        <taxon>Pseudomonadati</taxon>
        <taxon>Pseudomonadota</taxon>
        <taxon>Gammaproteobacteria</taxon>
        <taxon>Oceanospirillales</taxon>
        <taxon>Halomonadaceae</taxon>
        <taxon>Halomonas</taxon>
    </lineage>
</organism>
<dbReference type="Proteomes" id="UP000324285">
    <property type="component" value="Chromosome"/>
</dbReference>
<dbReference type="EMBL" id="CP038437">
    <property type="protein sequence ID" value="QEM80819.1"/>
    <property type="molecule type" value="Genomic_DNA"/>
</dbReference>
<evidence type="ECO:0000256" key="1">
    <source>
        <dbReference type="SAM" id="MobiDB-lite"/>
    </source>
</evidence>
<keyword evidence="4" id="KW-1185">Reference proteome</keyword>
<dbReference type="RefSeq" id="WP_149283762.1">
    <property type="nucleotide sequence ID" value="NZ_CP038437.2"/>
</dbReference>
<sequence>MKPSTKQARVYAERTAPCMPLICAAAICAVVLAVSSTAANAESLSSAPEAMSVEEASMSVGPAVGLESPRLLGDQDLGDIRGRFVEVPSIDVNGVILWDERPGRGVGGSGSGGRDHRVSNGLNNTQSVNVFSQWD</sequence>
<evidence type="ECO:0000313" key="4">
    <source>
        <dbReference type="Proteomes" id="UP000324285"/>
    </source>
</evidence>
<evidence type="ECO:0000313" key="3">
    <source>
        <dbReference type="EMBL" id="QEM80819.1"/>
    </source>
</evidence>
<protein>
    <recommendedName>
        <fullName evidence="5">Plug domain-containing protein</fullName>
    </recommendedName>
</protein>
<evidence type="ECO:0008006" key="5">
    <source>
        <dbReference type="Google" id="ProtNLM"/>
    </source>
</evidence>
<name>A0A5C1NGG8_9GAMM</name>
<proteinExistence type="predicted"/>
<keyword evidence="2" id="KW-0732">Signal</keyword>
<feature type="chain" id="PRO_5022911479" description="Plug domain-containing protein" evidence="2">
    <location>
        <begin position="42"/>
        <end position="135"/>
    </location>
</feature>
<accession>A0A5C1NGG8</accession>
<dbReference type="KEGG" id="hbh:E4T21_04070"/>
<reference evidence="3" key="1">
    <citation type="submission" date="2021-02" db="EMBL/GenBank/DDBJ databases">
        <title>Strain Y2R2, a novel species of the genus Halomonas.</title>
        <authorList>
            <person name="Huang H."/>
        </authorList>
    </citation>
    <scope>NUCLEOTIDE SEQUENCE</scope>
    <source>
        <strain evidence="3">Y2R2</strain>
    </source>
</reference>